<dbReference type="InterPro" id="IPR008568">
    <property type="entry name" value="EMC3"/>
</dbReference>
<dbReference type="AlphaFoldDB" id="A0A0M9VP76"/>
<evidence type="ECO:0000256" key="2">
    <source>
        <dbReference type="ARBA" id="ARBA00005376"/>
    </source>
</evidence>
<comment type="subcellular location">
    <subcellularLocation>
        <location evidence="1">Membrane</location>
        <topology evidence="1">Multi-pass membrane protein</topology>
    </subcellularLocation>
</comment>
<name>A0A0M9VP76_9BASI</name>
<feature type="transmembrane region" description="Helical" evidence="8">
    <location>
        <begin position="186"/>
        <end position="211"/>
    </location>
</feature>
<comment type="function">
    <text evidence="7">The EMC seems to be required for efficient folding of proteins in the endoplasmic reticulum (ER).</text>
</comment>
<dbReference type="PIRSF" id="PIRSF010045">
    <property type="entry name" value="DUF850_TM_euk"/>
    <property type="match status" value="1"/>
</dbReference>
<proteinExistence type="inferred from homology"/>
<evidence type="ECO:0000256" key="5">
    <source>
        <dbReference type="ARBA" id="ARBA00022989"/>
    </source>
</evidence>
<dbReference type="GeneID" id="28730528"/>
<dbReference type="PANTHER" id="PTHR13116">
    <property type="entry name" value="ER MEMBRANE PROTEIN COMPLEX SUBUNIT 3"/>
    <property type="match status" value="1"/>
</dbReference>
<feature type="transmembrane region" description="Helical" evidence="8">
    <location>
        <begin position="14"/>
        <end position="33"/>
    </location>
</feature>
<dbReference type="PANTHER" id="PTHR13116:SF5">
    <property type="entry name" value="ER MEMBRANE PROTEIN COMPLEX SUBUNIT 3"/>
    <property type="match status" value="1"/>
</dbReference>
<sequence>MEQSLLLDSSLRNWVLLPITLVMVLVGVFRQNLLQLLEGKPKFGTLAAARQQYVHNATYARNILQRSATLRMNYPVIPPASVQIRKTFLSRVLGDGSYLDPETKKALEKAKNRKLDEMPESPFNEAMMEGMFEQAKKSMVMMIPQTVIMGWVNFFFTGFVLIRLPFPLTQRFKIMLQRDVDTSDLSVSWVSSLSWYFLNLYGLDAIYRLVLGNSQVADSMRDMAAFGGGAALVNQTQMPGQVVDHAKLHEAERDSLELIGAVTTKDVTWIGDGVEERVLQWYA</sequence>
<keyword evidence="10" id="KW-1185">Reference proteome</keyword>
<dbReference type="InterPro" id="IPR002809">
    <property type="entry name" value="EMC3/TMCO1"/>
</dbReference>
<dbReference type="Pfam" id="PF01956">
    <property type="entry name" value="EMC3_TMCO1"/>
    <property type="match status" value="1"/>
</dbReference>
<evidence type="ECO:0000256" key="4">
    <source>
        <dbReference type="ARBA" id="ARBA00022692"/>
    </source>
</evidence>
<keyword evidence="4 8" id="KW-0812">Transmembrane</keyword>
<dbReference type="STRING" id="77020.A0A0M9VP76"/>
<dbReference type="GO" id="GO:0072546">
    <property type="term" value="C:EMC complex"/>
    <property type="evidence" value="ECO:0007669"/>
    <property type="project" value="TreeGrafter"/>
</dbReference>
<comment type="similarity">
    <text evidence="2 7">Belongs to the EMC3 family.</text>
</comment>
<evidence type="ECO:0000256" key="8">
    <source>
        <dbReference type="SAM" id="Phobius"/>
    </source>
</evidence>
<accession>A0A0M9VP76</accession>
<protein>
    <recommendedName>
        <fullName evidence="3 7">ER membrane protein complex subunit 3</fullName>
    </recommendedName>
</protein>
<dbReference type="RefSeq" id="XP_017991765.1">
    <property type="nucleotide sequence ID" value="XM_018138652.1"/>
</dbReference>
<evidence type="ECO:0000256" key="7">
    <source>
        <dbReference type="PIRNR" id="PIRNR010045"/>
    </source>
</evidence>
<dbReference type="Proteomes" id="UP000037751">
    <property type="component" value="Unassembled WGS sequence"/>
</dbReference>
<keyword evidence="6 8" id="KW-0472">Membrane</keyword>
<evidence type="ECO:0000256" key="6">
    <source>
        <dbReference type="ARBA" id="ARBA00023136"/>
    </source>
</evidence>
<dbReference type="EMBL" id="LGAV01000004">
    <property type="protein sequence ID" value="KOS14133.1"/>
    <property type="molecule type" value="Genomic_DNA"/>
</dbReference>
<comment type="caution">
    <text evidence="9">The sequence shown here is derived from an EMBL/GenBank/DDBJ whole genome shotgun (WGS) entry which is preliminary data.</text>
</comment>
<organism evidence="9 10">
    <name type="scientific">Malassezia pachydermatis</name>
    <dbReference type="NCBI Taxonomy" id="77020"/>
    <lineage>
        <taxon>Eukaryota</taxon>
        <taxon>Fungi</taxon>
        <taxon>Dikarya</taxon>
        <taxon>Basidiomycota</taxon>
        <taxon>Ustilaginomycotina</taxon>
        <taxon>Malasseziomycetes</taxon>
        <taxon>Malasseziales</taxon>
        <taxon>Malasseziaceae</taxon>
        <taxon>Malassezia</taxon>
    </lineage>
</organism>
<evidence type="ECO:0000313" key="9">
    <source>
        <dbReference type="EMBL" id="KOS14133.1"/>
    </source>
</evidence>
<gene>
    <name evidence="9" type="ORF">Malapachy_4199</name>
</gene>
<dbReference type="VEuPathDB" id="FungiDB:Malapachy_4199"/>
<reference evidence="9 10" key="1">
    <citation type="submission" date="2015-07" db="EMBL/GenBank/DDBJ databases">
        <title>Draft Genome Sequence of Malassezia furfur CBS1878 and Malassezia pachydermatis CBS1879.</title>
        <authorList>
            <person name="Triana S."/>
            <person name="Ohm R."/>
            <person name="Gonzalez A."/>
            <person name="DeCock H."/>
            <person name="Restrepo S."/>
            <person name="Celis A."/>
        </authorList>
    </citation>
    <scope>NUCLEOTIDE SEQUENCE [LARGE SCALE GENOMIC DNA]</scope>
    <source>
        <strain evidence="9 10">CBS 1879</strain>
    </source>
</reference>
<feature type="transmembrane region" description="Helical" evidence="8">
    <location>
        <begin position="146"/>
        <end position="166"/>
    </location>
</feature>
<evidence type="ECO:0000256" key="1">
    <source>
        <dbReference type="ARBA" id="ARBA00004141"/>
    </source>
</evidence>
<dbReference type="GO" id="GO:0034975">
    <property type="term" value="P:protein folding in endoplasmic reticulum"/>
    <property type="evidence" value="ECO:0007669"/>
    <property type="project" value="TreeGrafter"/>
</dbReference>
<dbReference type="SMART" id="SM01415">
    <property type="entry name" value="DUF106"/>
    <property type="match status" value="1"/>
</dbReference>
<evidence type="ECO:0000313" key="10">
    <source>
        <dbReference type="Proteomes" id="UP000037751"/>
    </source>
</evidence>
<keyword evidence="5 8" id="KW-1133">Transmembrane helix</keyword>
<dbReference type="OrthoDB" id="6745403at2759"/>
<evidence type="ECO:0000256" key="3">
    <source>
        <dbReference type="ARBA" id="ARBA00020822"/>
    </source>
</evidence>